<evidence type="ECO:0000313" key="4">
    <source>
        <dbReference type="Proteomes" id="UP000191987"/>
    </source>
</evidence>
<feature type="compositionally biased region" description="Polar residues" evidence="1">
    <location>
        <begin position="57"/>
        <end position="66"/>
    </location>
</feature>
<feature type="chain" id="PRO_5012503984" description="Lipoprotein" evidence="2">
    <location>
        <begin position="21"/>
        <end position="72"/>
    </location>
</feature>
<protein>
    <recommendedName>
        <fullName evidence="5">Lipoprotein</fullName>
    </recommendedName>
</protein>
<evidence type="ECO:0000313" key="3">
    <source>
        <dbReference type="EMBL" id="CUX40308.1"/>
    </source>
</evidence>
<feature type="signal peptide" evidence="2">
    <location>
        <begin position="1"/>
        <end position="20"/>
    </location>
</feature>
<organism evidence="3 4">
    <name type="scientific">Agrobacterium deltaense Zutra 3/1</name>
    <dbReference type="NCBI Taxonomy" id="1183427"/>
    <lineage>
        <taxon>Bacteria</taxon>
        <taxon>Pseudomonadati</taxon>
        <taxon>Pseudomonadota</taxon>
        <taxon>Alphaproteobacteria</taxon>
        <taxon>Hyphomicrobiales</taxon>
        <taxon>Rhizobiaceae</taxon>
        <taxon>Rhizobium/Agrobacterium group</taxon>
        <taxon>Agrobacterium</taxon>
    </lineage>
</organism>
<reference evidence="3 4" key="1">
    <citation type="submission" date="2016-01" db="EMBL/GenBank/DDBJ databases">
        <authorList>
            <person name="Oliw E.H."/>
        </authorList>
    </citation>
    <scope>NUCLEOTIDE SEQUENCE [LARGE SCALE GENOMIC DNA]</scope>
    <source>
        <strain evidence="3 4">Zutra 3-1</strain>
    </source>
</reference>
<feature type="region of interest" description="Disordered" evidence="1">
    <location>
        <begin position="49"/>
        <end position="72"/>
    </location>
</feature>
<dbReference type="EMBL" id="FBWG01000028">
    <property type="protein sequence ID" value="CUX40308.1"/>
    <property type="molecule type" value="Genomic_DNA"/>
</dbReference>
<accession>A0A1S7QQT8</accession>
<proteinExistence type="predicted"/>
<dbReference type="Proteomes" id="UP000191987">
    <property type="component" value="Unassembled WGS sequence"/>
</dbReference>
<name>A0A1S7QQT8_9HYPH</name>
<evidence type="ECO:0008006" key="5">
    <source>
        <dbReference type="Google" id="ProtNLM"/>
    </source>
</evidence>
<keyword evidence="2" id="KW-0732">Signal</keyword>
<sequence length="72" mass="7449">MPLSAICRIAIVALFSCAIAACQTAPATNGAGYTFVKFSDPQAARLASQDETAGPAINSNNRQCSQDAACRK</sequence>
<evidence type="ECO:0000256" key="1">
    <source>
        <dbReference type="SAM" id="MobiDB-lite"/>
    </source>
</evidence>
<evidence type="ECO:0000256" key="2">
    <source>
        <dbReference type="SAM" id="SignalP"/>
    </source>
</evidence>
<gene>
    <name evidence="3" type="ORF">AGR7C_Lc100013</name>
</gene>
<dbReference type="AlphaFoldDB" id="A0A1S7QQT8"/>